<keyword evidence="3" id="KW-1185">Reference proteome</keyword>
<accession>A0A9W8TVP1</accession>
<name>A0A9W8TVP1_9AGAR</name>
<dbReference type="EMBL" id="JANVFU010000011">
    <property type="protein sequence ID" value="KAJ3741990.1"/>
    <property type="molecule type" value="Genomic_DNA"/>
</dbReference>
<dbReference type="Proteomes" id="UP001142393">
    <property type="component" value="Unassembled WGS sequence"/>
</dbReference>
<evidence type="ECO:0000313" key="2">
    <source>
        <dbReference type="EMBL" id="KAJ3741990.1"/>
    </source>
</evidence>
<gene>
    <name evidence="2" type="ORF">DFH05DRAFT_1462045</name>
</gene>
<keyword evidence="1" id="KW-0472">Membrane</keyword>
<organism evidence="2 3">
    <name type="scientific">Lentinula detonsa</name>
    <dbReference type="NCBI Taxonomy" id="2804962"/>
    <lineage>
        <taxon>Eukaryota</taxon>
        <taxon>Fungi</taxon>
        <taxon>Dikarya</taxon>
        <taxon>Basidiomycota</taxon>
        <taxon>Agaricomycotina</taxon>
        <taxon>Agaricomycetes</taxon>
        <taxon>Agaricomycetidae</taxon>
        <taxon>Agaricales</taxon>
        <taxon>Marasmiineae</taxon>
        <taxon>Omphalotaceae</taxon>
        <taxon>Lentinula</taxon>
    </lineage>
</organism>
<comment type="caution">
    <text evidence="2">The sequence shown here is derived from an EMBL/GenBank/DDBJ whole genome shotgun (WGS) entry which is preliminary data.</text>
</comment>
<feature type="transmembrane region" description="Helical" evidence="1">
    <location>
        <begin position="75"/>
        <end position="94"/>
    </location>
</feature>
<keyword evidence="1" id="KW-0812">Transmembrane</keyword>
<evidence type="ECO:0000313" key="3">
    <source>
        <dbReference type="Proteomes" id="UP001142393"/>
    </source>
</evidence>
<protein>
    <submittedName>
        <fullName evidence="2">Uncharacterized protein</fullName>
    </submittedName>
</protein>
<proteinExistence type="predicted"/>
<keyword evidence="1" id="KW-1133">Transmembrane helix</keyword>
<dbReference type="AlphaFoldDB" id="A0A9W8TVP1"/>
<reference evidence="2 3" key="1">
    <citation type="journal article" date="2023" name="Proc. Natl. Acad. Sci. U.S.A.">
        <title>A global phylogenomic analysis of the shiitake genus Lentinula.</title>
        <authorList>
            <person name="Sierra-Patev S."/>
            <person name="Min B."/>
            <person name="Naranjo-Ortiz M."/>
            <person name="Looney B."/>
            <person name="Konkel Z."/>
            <person name="Slot J.C."/>
            <person name="Sakamoto Y."/>
            <person name="Steenwyk J.L."/>
            <person name="Rokas A."/>
            <person name="Carro J."/>
            <person name="Camarero S."/>
            <person name="Ferreira P."/>
            <person name="Molpeceres G."/>
            <person name="Ruiz-Duenas F.J."/>
            <person name="Serrano A."/>
            <person name="Henrissat B."/>
            <person name="Drula E."/>
            <person name="Hughes K.W."/>
            <person name="Mata J.L."/>
            <person name="Ishikawa N.K."/>
            <person name="Vargas-Isla R."/>
            <person name="Ushijima S."/>
            <person name="Smith C.A."/>
            <person name="Donoghue J."/>
            <person name="Ahrendt S."/>
            <person name="Andreopoulos W."/>
            <person name="He G."/>
            <person name="LaButti K."/>
            <person name="Lipzen A."/>
            <person name="Ng V."/>
            <person name="Riley R."/>
            <person name="Sandor L."/>
            <person name="Barry K."/>
            <person name="Martinez A.T."/>
            <person name="Xiao Y."/>
            <person name="Gibbons J.G."/>
            <person name="Terashima K."/>
            <person name="Grigoriev I.V."/>
            <person name="Hibbett D."/>
        </authorList>
    </citation>
    <scope>NUCLEOTIDE SEQUENCE [LARGE SCALE GENOMIC DNA]</scope>
    <source>
        <strain evidence="2 3">TFB7810</strain>
    </source>
</reference>
<sequence>MPSVHFVDHGRSFDHFLPLSSAIRNHLRRRNNVNTVAAAAAGGSNPVAVVAPSLNDTDPLQVNEVGNQNGATREIYFTTLVIIMLCLLHYYNYLVIDQIITLNMEAHWAP</sequence>
<evidence type="ECO:0000256" key="1">
    <source>
        <dbReference type="SAM" id="Phobius"/>
    </source>
</evidence>